<keyword evidence="3" id="KW-1185">Reference proteome</keyword>
<comment type="caution">
    <text evidence="2">The sequence shown here is derived from an EMBL/GenBank/DDBJ whole genome shotgun (WGS) entry which is preliminary data.</text>
</comment>
<dbReference type="RefSeq" id="WP_027289839.1">
    <property type="nucleotide sequence ID" value="NZ_NRRE01000012.1"/>
</dbReference>
<proteinExistence type="predicted"/>
<evidence type="ECO:0008006" key="4">
    <source>
        <dbReference type="Google" id="ProtNLM"/>
    </source>
</evidence>
<evidence type="ECO:0000313" key="2">
    <source>
        <dbReference type="EMBL" id="MBK1696249.1"/>
    </source>
</evidence>
<evidence type="ECO:0000313" key="3">
    <source>
        <dbReference type="Proteomes" id="UP000778970"/>
    </source>
</evidence>
<accession>A0A934QGB2</accession>
<gene>
    <name evidence="2" type="ORF">CKO21_03215</name>
</gene>
<organism evidence="2 3">
    <name type="scientific">Rhodovibrio salinarum</name>
    <dbReference type="NCBI Taxonomy" id="1087"/>
    <lineage>
        <taxon>Bacteria</taxon>
        <taxon>Pseudomonadati</taxon>
        <taxon>Pseudomonadota</taxon>
        <taxon>Alphaproteobacteria</taxon>
        <taxon>Rhodospirillales</taxon>
        <taxon>Rhodovibrionaceae</taxon>
        <taxon>Rhodovibrio</taxon>
    </lineage>
</organism>
<name>A0A934QGB2_9PROT</name>
<evidence type="ECO:0000256" key="1">
    <source>
        <dbReference type="SAM" id="SignalP"/>
    </source>
</evidence>
<dbReference type="Proteomes" id="UP000778970">
    <property type="component" value="Unassembled WGS sequence"/>
</dbReference>
<feature type="chain" id="PRO_5037787110" description="VPLPA-CTERM protein sorting domain-containing protein" evidence="1">
    <location>
        <begin position="24"/>
        <end position="272"/>
    </location>
</feature>
<dbReference type="AlphaFoldDB" id="A0A934QGB2"/>
<sequence>MHRTFSALAMATVMLAPFGAAHAAAITLYDQDFENPASYNNDGGDVNIFDTVNDNYGNQPAGFAFAQTNTVETLNVSGSHRGAGSAAFGTGWSDPAGVAGDFAIGMLSDAEDDRLGLSFDVGAFPFFNVFIDISSIDLTTFGGPFVPSGVEPIFRFTLFDNPTGTVGIGGGMILDSFDLAGTPSAPDTFDFTSGAFGLSTTGNSNGNVTLQIDLLQGGYAAFDNLTLQASSAPPPQNIPLPPSLLLLLSGLAAVGIARVRTRRPDAQRVSAH</sequence>
<reference evidence="2" key="1">
    <citation type="submission" date="2017-08" db="EMBL/GenBank/DDBJ databases">
        <authorList>
            <person name="Imhoff J.F."/>
            <person name="Rahn T."/>
            <person name="Kuenzel S."/>
            <person name="Neulinger S.C."/>
        </authorList>
    </citation>
    <scope>NUCLEOTIDE SEQUENCE</scope>
    <source>
        <strain evidence="2">DSM 9154</strain>
    </source>
</reference>
<keyword evidence="1" id="KW-0732">Signal</keyword>
<dbReference type="EMBL" id="NRRE01000012">
    <property type="protein sequence ID" value="MBK1696249.1"/>
    <property type="molecule type" value="Genomic_DNA"/>
</dbReference>
<protein>
    <recommendedName>
        <fullName evidence="4">VPLPA-CTERM protein sorting domain-containing protein</fullName>
    </recommendedName>
</protein>
<feature type="signal peptide" evidence="1">
    <location>
        <begin position="1"/>
        <end position="23"/>
    </location>
</feature>
<reference evidence="2" key="2">
    <citation type="journal article" date="2020" name="Microorganisms">
        <title>Osmotic Adaptation and Compatible Solute Biosynthesis of Phototrophic Bacteria as Revealed from Genome Analyses.</title>
        <authorList>
            <person name="Imhoff J.F."/>
            <person name="Rahn T."/>
            <person name="Kunzel S."/>
            <person name="Keller A."/>
            <person name="Neulinger S.C."/>
        </authorList>
    </citation>
    <scope>NUCLEOTIDE SEQUENCE</scope>
    <source>
        <strain evidence="2">DSM 9154</strain>
    </source>
</reference>